<dbReference type="PANTHER" id="PTHR12677">
    <property type="entry name" value="GOLGI APPARATUS MEMBRANE PROTEIN TVP38-RELATED"/>
    <property type="match status" value="1"/>
</dbReference>
<dbReference type="InParanoid" id="A0A543ARG8"/>
<dbReference type="EMBL" id="VFOW01000001">
    <property type="protein sequence ID" value="TQL75171.1"/>
    <property type="molecule type" value="Genomic_DNA"/>
</dbReference>
<feature type="compositionally biased region" description="Polar residues" evidence="8">
    <location>
        <begin position="294"/>
        <end position="316"/>
    </location>
</feature>
<dbReference type="InterPro" id="IPR015414">
    <property type="entry name" value="TMEM64"/>
</dbReference>
<comment type="similarity">
    <text evidence="2 7">Belongs to the TVP38/TMEM64 family.</text>
</comment>
<feature type="domain" description="VTT" evidence="9">
    <location>
        <begin position="113"/>
        <end position="253"/>
    </location>
</feature>
<feature type="compositionally biased region" description="Basic and acidic residues" evidence="8">
    <location>
        <begin position="11"/>
        <end position="31"/>
    </location>
</feature>
<dbReference type="FunCoup" id="A0A543ARG8">
    <property type="interactions" value="60"/>
</dbReference>
<dbReference type="PANTHER" id="PTHR12677:SF59">
    <property type="entry name" value="GOLGI APPARATUS MEMBRANE PROTEIN TVP38-RELATED"/>
    <property type="match status" value="1"/>
</dbReference>
<evidence type="ECO:0000313" key="10">
    <source>
        <dbReference type="EMBL" id="TQL75171.1"/>
    </source>
</evidence>
<comment type="caution">
    <text evidence="10">The sequence shown here is derived from an EMBL/GenBank/DDBJ whole genome shotgun (WGS) entry which is preliminary data.</text>
</comment>
<proteinExistence type="inferred from homology"/>
<comment type="subcellular location">
    <subcellularLocation>
        <location evidence="1 7">Cell membrane</location>
        <topology evidence="1 7">Multi-pass membrane protein</topology>
    </subcellularLocation>
</comment>
<feature type="transmembrane region" description="Helical" evidence="7">
    <location>
        <begin position="234"/>
        <end position="256"/>
    </location>
</feature>
<feature type="region of interest" description="Disordered" evidence="8">
    <location>
        <begin position="291"/>
        <end position="341"/>
    </location>
</feature>
<organism evidence="10 11">
    <name type="scientific">Stackebrandtia endophytica</name>
    <dbReference type="NCBI Taxonomy" id="1496996"/>
    <lineage>
        <taxon>Bacteria</taxon>
        <taxon>Bacillati</taxon>
        <taxon>Actinomycetota</taxon>
        <taxon>Actinomycetes</taxon>
        <taxon>Glycomycetales</taxon>
        <taxon>Glycomycetaceae</taxon>
        <taxon>Stackebrandtia</taxon>
    </lineage>
</organism>
<evidence type="ECO:0000256" key="5">
    <source>
        <dbReference type="ARBA" id="ARBA00022989"/>
    </source>
</evidence>
<evidence type="ECO:0000313" key="11">
    <source>
        <dbReference type="Proteomes" id="UP000317043"/>
    </source>
</evidence>
<keyword evidence="5 7" id="KW-1133">Transmembrane helix</keyword>
<evidence type="ECO:0000256" key="4">
    <source>
        <dbReference type="ARBA" id="ARBA00022692"/>
    </source>
</evidence>
<evidence type="ECO:0000259" key="9">
    <source>
        <dbReference type="Pfam" id="PF09335"/>
    </source>
</evidence>
<sequence length="341" mass="35283">MSSTTGSPDQAVDRYESRPGRLGRVEEDSADRSASALSGTDTPRVGLATPVNRPRWAVWKFGALAAGITVAAAAVALFGSPDLQALQRAAIGLGPIGSVVAIAGVALAILIMVPRTVLAITVGMLFGWFPAAVYITVGALIGASTGFALGRLLGREYVAVKLSAWSATAHPIEPATRGLRARSVGWLKRQLANVDSWLERDGILGIWIVRMIPVAHYGITSYAAGVATVRYRHFLIGTLLGTIPGAIGFTAVGGAVLEPEKLPLASGLATLVGLLGLTVTWLVRRRRGLRGSSTDSISSARLVKGQSSGVDASQPASDRRGGPAGDGHAVRRATGEPVDAA</sequence>
<dbReference type="AlphaFoldDB" id="A0A543ARG8"/>
<accession>A0A543ARG8</accession>
<evidence type="ECO:0000256" key="2">
    <source>
        <dbReference type="ARBA" id="ARBA00008640"/>
    </source>
</evidence>
<evidence type="ECO:0000256" key="7">
    <source>
        <dbReference type="RuleBase" id="RU366058"/>
    </source>
</evidence>
<name>A0A543ARG8_9ACTN</name>
<feature type="transmembrane region" description="Helical" evidence="7">
    <location>
        <begin position="262"/>
        <end position="283"/>
    </location>
</feature>
<evidence type="ECO:0000256" key="8">
    <source>
        <dbReference type="SAM" id="MobiDB-lite"/>
    </source>
</evidence>
<keyword evidence="11" id="KW-1185">Reference proteome</keyword>
<feature type="transmembrane region" description="Helical" evidence="7">
    <location>
        <begin position="125"/>
        <end position="149"/>
    </location>
</feature>
<dbReference type="Proteomes" id="UP000317043">
    <property type="component" value="Unassembled WGS sequence"/>
</dbReference>
<evidence type="ECO:0000256" key="6">
    <source>
        <dbReference type="ARBA" id="ARBA00023136"/>
    </source>
</evidence>
<keyword evidence="3 7" id="KW-1003">Cell membrane</keyword>
<evidence type="ECO:0000256" key="1">
    <source>
        <dbReference type="ARBA" id="ARBA00004651"/>
    </source>
</evidence>
<feature type="transmembrane region" description="Helical" evidence="7">
    <location>
        <begin position="90"/>
        <end position="113"/>
    </location>
</feature>
<feature type="region of interest" description="Disordered" evidence="8">
    <location>
        <begin position="1"/>
        <end position="41"/>
    </location>
</feature>
<reference evidence="10 11" key="1">
    <citation type="submission" date="2019-06" db="EMBL/GenBank/DDBJ databases">
        <title>Sequencing the genomes of 1000 actinobacteria strains.</title>
        <authorList>
            <person name="Klenk H.-P."/>
        </authorList>
    </citation>
    <scope>NUCLEOTIDE SEQUENCE [LARGE SCALE GENOMIC DNA]</scope>
    <source>
        <strain evidence="10 11">DSM 45928</strain>
    </source>
</reference>
<dbReference type="InterPro" id="IPR032816">
    <property type="entry name" value="VTT_dom"/>
</dbReference>
<dbReference type="GO" id="GO:0005886">
    <property type="term" value="C:plasma membrane"/>
    <property type="evidence" value="ECO:0007669"/>
    <property type="project" value="UniProtKB-SubCell"/>
</dbReference>
<evidence type="ECO:0000256" key="3">
    <source>
        <dbReference type="ARBA" id="ARBA00022475"/>
    </source>
</evidence>
<keyword evidence="6 7" id="KW-0472">Membrane</keyword>
<dbReference type="Pfam" id="PF09335">
    <property type="entry name" value="VTT_dom"/>
    <property type="match status" value="1"/>
</dbReference>
<gene>
    <name evidence="10" type="ORF">FB566_0667</name>
</gene>
<keyword evidence="4 7" id="KW-0812">Transmembrane</keyword>
<protein>
    <recommendedName>
        <fullName evidence="7">TVP38/TMEM64 family membrane protein</fullName>
    </recommendedName>
</protein>
<feature type="transmembrane region" description="Helical" evidence="7">
    <location>
        <begin position="57"/>
        <end position="78"/>
    </location>
</feature>